<evidence type="ECO:0008006" key="3">
    <source>
        <dbReference type="Google" id="ProtNLM"/>
    </source>
</evidence>
<dbReference type="AlphaFoldDB" id="A0AAW6RLD4"/>
<dbReference type="RefSeq" id="WP_050715242.1">
    <property type="nucleotide sequence ID" value="NZ_JARVII010000011.1"/>
</dbReference>
<dbReference type="Proteomes" id="UP001237156">
    <property type="component" value="Unassembled WGS sequence"/>
</dbReference>
<reference evidence="1 2" key="1">
    <citation type="submission" date="2023-04" db="EMBL/GenBank/DDBJ databases">
        <title>Ottowia paracancer sp. nov., isolated from human stomach.</title>
        <authorList>
            <person name="Song Y."/>
        </authorList>
    </citation>
    <scope>NUCLEOTIDE SEQUENCE [LARGE SCALE GENOMIC DNA]</scope>
    <source>
        <strain evidence="1 2">10c7w1</strain>
    </source>
</reference>
<organism evidence="1 2">
    <name type="scientific">Ottowia cancrivicina</name>
    <dbReference type="NCBI Taxonomy" id="3040346"/>
    <lineage>
        <taxon>Bacteria</taxon>
        <taxon>Pseudomonadati</taxon>
        <taxon>Pseudomonadota</taxon>
        <taxon>Betaproteobacteria</taxon>
        <taxon>Burkholderiales</taxon>
        <taxon>Comamonadaceae</taxon>
        <taxon>Ottowia</taxon>
    </lineage>
</organism>
<protein>
    <recommendedName>
        <fullName evidence="3">CopG family transcriptional regulator</fullName>
    </recommendedName>
</protein>
<name>A0AAW6RLD4_9BURK</name>
<keyword evidence="2" id="KW-1185">Reference proteome</keyword>
<gene>
    <name evidence="1" type="ORF">QB898_06770</name>
</gene>
<comment type="caution">
    <text evidence="1">The sequence shown here is derived from an EMBL/GenBank/DDBJ whole genome shotgun (WGS) entry which is preliminary data.</text>
</comment>
<evidence type="ECO:0000313" key="1">
    <source>
        <dbReference type="EMBL" id="MDG9699421.1"/>
    </source>
</evidence>
<proteinExistence type="predicted"/>
<sequence>MPKTAPNASATACTLKLPAALHQQIEAAAQAAGQETAEWMLAALQAAAERHQLGHQFMHDAQAAQRHLSESGQGHPWEEVRSYFARLAQHRAGHASLPPAPVARPID</sequence>
<dbReference type="EMBL" id="JARVII010000011">
    <property type="protein sequence ID" value="MDG9699421.1"/>
    <property type="molecule type" value="Genomic_DNA"/>
</dbReference>
<accession>A0AAW6RLD4</accession>
<evidence type="ECO:0000313" key="2">
    <source>
        <dbReference type="Proteomes" id="UP001237156"/>
    </source>
</evidence>